<keyword evidence="4" id="KW-0540">Nuclease</keyword>
<accession>A0AAV6VSW9</accession>
<dbReference type="InterPro" id="IPR045249">
    <property type="entry name" value="HARBI1-like"/>
</dbReference>
<dbReference type="PANTHER" id="PTHR22930:SF85">
    <property type="entry name" value="GH03217P-RELATED"/>
    <property type="match status" value="1"/>
</dbReference>
<comment type="similarity">
    <text evidence="3">Belongs to the HARBI1 family.</text>
</comment>
<evidence type="ECO:0000256" key="4">
    <source>
        <dbReference type="ARBA" id="ARBA00022722"/>
    </source>
</evidence>
<evidence type="ECO:0000256" key="2">
    <source>
        <dbReference type="ARBA" id="ARBA00004123"/>
    </source>
</evidence>
<evidence type="ECO:0000313" key="10">
    <source>
        <dbReference type="Proteomes" id="UP000827092"/>
    </source>
</evidence>
<evidence type="ECO:0000259" key="8">
    <source>
        <dbReference type="Pfam" id="PF13359"/>
    </source>
</evidence>
<gene>
    <name evidence="9" type="ORF">JTE90_009451</name>
</gene>
<keyword evidence="10" id="KW-1185">Reference proteome</keyword>
<comment type="caution">
    <text evidence="9">The sequence shown here is derived from an EMBL/GenBank/DDBJ whole genome shotgun (WGS) entry which is preliminary data.</text>
</comment>
<keyword evidence="7" id="KW-0539">Nucleus</keyword>
<dbReference type="EMBL" id="JAFNEN010000026">
    <property type="protein sequence ID" value="KAG8199615.1"/>
    <property type="molecule type" value="Genomic_DNA"/>
</dbReference>
<evidence type="ECO:0000256" key="5">
    <source>
        <dbReference type="ARBA" id="ARBA00022723"/>
    </source>
</evidence>
<evidence type="ECO:0000313" key="9">
    <source>
        <dbReference type="EMBL" id="KAG8199615.1"/>
    </source>
</evidence>
<organism evidence="9 10">
    <name type="scientific">Oedothorax gibbosus</name>
    <dbReference type="NCBI Taxonomy" id="931172"/>
    <lineage>
        <taxon>Eukaryota</taxon>
        <taxon>Metazoa</taxon>
        <taxon>Ecdysozoa</taxon>
        <taxon>Arthropoda</taxon>
        <taxon>Chelicerata</taxon>
        <taxon>Arachnida</taxon>
        <taxon>Araneae</taxon>
        <taxon>Araneomorphae</taxon>
        <taxon>Entelegynae</taxon>
        <taxon>Araneoidea</taxon>
        <taxon>Linyphiidae</taxon>
        <taxon>Erigoninae</taxon>
        <taxon>Oedothorax</taxon>
    </lineage>
</organism>
<dbReference type="InterPro" id="IPR027806">
    <property type="entry name" value="HARBI1_dom"/>
</dbReference>
<dbReference type="GO" id="GO:0046872">
    <property type="term" value="F:metal ion binding"/>
    <property type="evidence" value="ECO:0007669"/>
    <property type="project" value="UniProtKB-KW"/>
</dbReference>
<name>A0AAV6VSW9_9ARAC</name>
<evidence type="ECO:0000256" key="7">
    <source>
        <dbReference type="ARBA" id="ARBA00023242"/>
    </source>
</evidence>
<proteinExistence type="inferred from homology"/>
<comment type="cofactor">
    <cofactor evidence="1">
        <name>a divalent metal cation</name>
        <dbReference type="ChEBI" id="CHEBI:60240"/>
    </cofactor>
</comment>
<dbReference type="GO" id="GO:0016787">
    <property type="term" value="F:hydrolase activity"/>
    <property type="evidence" value="ECO:0007669"/>
    <property type="project" value="UniProtKB-KW"/>
</dbReference>
<dbReference type="PANTHER" id="PTHR22930">
    <property type="match status" value="1"/>
</dbReference>
<dbReference type="GO" id="GO:0005634">
    <property type="term" value="C:nucleus"/>
    <property type="evidence" value="ECO:0007669"/>
    <property type="project" value="UniProtKB-SubCell"/>
</dbReference>
<reference evidence="9 10" key="1">
    <citation type="journal article" date="2022" name="Nat. Ecol. Evol.">
        <title>A masculinizing supergene underlies an exaggerated male reproductive morph in a spider.</title>
        <authorList>
            <person name="Hendrickx F."/>
            <person name="De Corte Z."/>
            <person name="Sonet G."/>
            <person name="Van Belleghem S.M."/>
            <person name="Kostlbacher S."/>
            <person name="Vangestel C."/>
        </authorList>
    </citation>
    <scope>NUCLEOTIDE SEQUENCE [LARGE SCALE GENOMIC DNA]</scope>
    <source>
        <strain evidence="9">W744_W776</strain>
    </source>
</reference>
<dbReference type="AlphaFoldDB" id="A0AAV6VSW9"/>
<dbReference type="Pfam" id="PF13359">
    <property type="entry name" value="DDE_Tnp_4"/>
    <property type="match status" value="1"/>
</dbReference>
<evidence type="ECO:0000256" key="3">
    <source>
        <dbReference type="ARBA" id="ARBA00006958"/>
    </source>
</evidence>
<keyword evidence="5" id="KW-0479">Metal-binding</keyword>
<protein>
    <recommendedName>
        <fullName evidence="8">DDE Tnp4 domain-containing protein</fullName>
    </recommendedName>
</protein>
<dbReference type="Proteomes" id="UP000827092">
    <property type="component" value="Unassembled WGS sequence"/>
</dbReference>
<feature type="domain" description="DDE Tnp4" evidence="8">
    <location>
        <begin position="137"/>
        <end position="298"/>
    </location>
</feature>
<keyword evidence="6" id="KW-0378">Hydrolase</keyword>
<evidence type="ECO:0000256" key="1">
    <source>
        <dbReference type="ARBA" id="ARBA00001968"/>
    </source>
</evidence>
<sequence>MWTRLRTDNWWARIVIPMDETQWRNNFRISKSTYRFLCEKLTTLDRMDTRMRHAIRRDKRIAIAVYTLSSSAEYRTIGNLFGVSKSSVCKIVAEFCTLFVHLCSKDFIQLPTTEQEILRAATEFESFWDFPQCVGAIDGTHIKIQPPKVHAHSYYNYKQFYSVVLLAVVDYAYKFMYVNVGSCGRYNDAYVFQNSSMPAYLRREEMGNSSRELGGLQVPVCVVGDSAFPLMQTLQKPYPEFNEMPDTLRYYNYRLSRGRRVVENAFGRLKARFRILRKLENRLDTAVNIIHATCILNNVCEIFGDSVDPVWMNDVQLDSADTVSIVGNRDVEANNIREAMAAHLFENQLQYFYLILFYKLFCCGYLPLTPQDTLFFSITG</sequence>
<dbReference type="GO" id="GO:0004518">
    <property type="term" value="F:nuclease activity"/>
    <property type="evidence" value="ECO:0007669"/>
    <property type="project" value="UniProtKB-KW"/>
</dbReference>
<evidence type="ECO:0000256" key="6">
    <source>
        <dbReference type="ARBA" id="ARBA00022801"/>
    </source>
</evidence>
<comment type="subcellular location">
    <subcellularLocation>
        <location evidence="2">Nucleus</location>
    </subcellularLocation>
</comment>